<feature type="transmembrane region" description="Helical" evidence="1">
    <location>
        <begin position="52"/>
        <end position="73"/>
    </location>
</feature>
<keyword evidence="1" id="KW-1133">Transmembrane helix</keyword>
<dbReference type="Pfam" id="PF20197">
    <property type="entry name" value="DUF6560"/>
    <property type="match status" value="1"/>
</dbReference>
<organism evidence="2 3">
    <name type="scientific">Pseudobutyrivibrio xylanivorans</name>
    <dbReference type="NCBI Taxonomy" id="185007"/>
    <lineage>
        <taxon>Bacteria</taxon>
        <taxon>Bacillati</taxon>
        <taxon>Bacillota</taxon>
        <taxon>Clostridia</taxon>
        <taxon>Lachnospirales</taxon>
        <taxon>Lachnospiraceae</taxon>
        <taxon>Pseudobutyrivibrio</taxon>
    </lineage>
</organism>
<feature type="transmembrane region" description="Helical" evidence="1">
    <location>
        <begin position="79"/>
        <end position="99"/>
    </location>
</feature>
<dbReference type="Proteomes" id="UP000199428">
    <property type="component" value="Unassembled WGS sequence"/>
</dbReference>
<sequence length="174" mass="20271">MYIEFGLFLLIFLFTVFVIIGNIKNNKNDNNTEDPLETGVFSISEPLFVKNVIGVCLGGFSILLVVCIFAFYWQGFTRINLISCSVFFLAFLGGVLLFMHSQNWEISVDKEEITYKNFLGQVKYFNFKEIVVRKNRRHYISAYHDNKRIFSVGSDTAEYALFLWWANKYGVYVK</sequence>
<name>A0A1G5S6E4_PSEXY</name>
<proteinExistence type="predicted"/>
<gene>
    <name evidence="2" type="ORF">SAMN02910350_02827</name>
</gene>
<dbReference type="AlphaFoldDB" id="A0A1G5S6E4"/>
<keyword evidence="1" id="KW-0812">Transmembrane</keyword>
<dbReference type="EMBL" id="FMWK01000021">
    <property type="protein sequence ID" value="SCZ81450.1"/>
    <property type="molecule type" value="Genomic_DNA"/>
</dbReference>
<reference evidence="2 3" key="1">
    <citation type="submission" date="2016-10" db="EMBL/GenBank/DDBJ databases">
        <authorList>
            <person name="de Groot N.N."/>
        </authorList>
    </citation>
    <scope>NUCLEOTIDE SEQUENCE [LARGE SCALE GENOMIC DNA]</scope>
    <source>
        <strain evidence="2 3">DSM 10317</strain>
    </source>
</reference>
<feature type="transmembrane region" description="Helical" evidence="1">
    <location>
        <begin position="6"/>
        <end position="23"/>
    </location>
</feature>
<protein>
    <submittedName>
        <fullName evidence="2">Uncharacterized protein</fullName>
    </submittedName>
</protein>
<dbReference type="InterPro" id="IPR046690">
    <property type="entry name" value="DUF6560"/>
</dbReference>
<keyword evidence="1" id="KW-0472">Membrane</keyword>
<evidence type="ECO:0000313" key="3">
    <source>
        <dbReference type="Proteomes" id="UP000199428"/>
    </source>
</evidence>
<dbReference type="RefSeq" id="WP_090164270.1">
    <property type="nucleotide sequence ID" value="NZ_FMWK01000021.1"/>
</dbReference>
<evidence type="ECO:0000313" key="2">
    <source>
        <dbReference type="EMBL" id="SCZ81450.1"/>
    </source>
</evidence>
<evidence type="ECO:0000256" key="1">
    <source>
        <dbReference type="SAM" id="Phobius"/>
    </source>
</evidence>
<accession>A0A1G5S6E4</accession>